<proteinExistence type="inferred from homology"/>
<gene>
    <name evidence="7" type="ordered locus">CLI_2733</name>
</gene>
<comment type="function">
    <text evidence="4">Flagellin is the subunit protein which polymerizes to form the filaments of bacterial flagella.</text>
</comment>
<evidence type="ECO:0000256" key="1">
    <source>
        <dbReference type="ARBA" id="ARBA00005709"/>
    </source>
</evidence>
<dbReference type="PANTHER" id="PTHR42792">
    <property type="entry name" value="FLAGELLIN"/>
    <property type="match status" value="1"/>
</dbReference>
<dbReference type="Proteomes" id="UP000002410">
    <property type="component" value="Chromosome"/>
</dbReference>
<evidence type="ECO:0000256" key="3">
    <source>
        <dbReference type="ARBA" id="ARBA00023143"/>
    </source>
</evidence>
<dbReference type="InterPro" id="IPR042187">
    <property type="entry name" value="Flagellin_C_sub2"/>
</dbReference>
<comment type="subcellular location">
    <subcellularLocation>
        <location evidence="4">Secreted</location>
    </subcellularLocation>
    <subcellularLocation>
        <location evidence="4">Bacterial flagellum</location>
    </subcellularLocation>
</comment>
<dbReference type="SUPFAM" id="SSF64518">
    <property type="entry name" value="Phase 1 flagellin"/>
    <property type="match status" value="1"/>
</dbReference>
<dbReference type="Gene3D" id="6.10.10.10">
    <property type="entry name" value="Flagellar export chaperone, C-terminal domain"/>
    <property type="match status" value="1"/>
</dbReference>
<comment type="similarity">
    <text evidence="1 4">Belongs to the bacterial flagellin family.</text>
</comment>
<dbReference type="Gene3D" id="1.20.1330.10">
    <property type="entry name" value="f41 fragment of flagellin, N-terminal domain"/>
    <property type="match status" value="1"/>
</dbReference>
<keyword evidence="4" id="KW-0964">Secreted</keyword>
<feature type="domain" description="Flagellin N-terminal" evidence="5">
    <location>
        <begin position="9"/>
        <end position="144"/>
    </location>
</feature>
<dbReference type="AlphaFoldDB" id="A7GGQ6"/>
<evidence type="ECO:0000313" key="7">
    <source>
        <dbReference type="EMBL" id="ABS41749.1"/>
    </source>
</evidence>
<keyword evidence="3 4" id="KW-0975">Bacterial flagellum</keyword>
<reference evidence="8" key="1">
    <citation type="submission" date="2007-06" db="EMBL/GenBank/DDBJ databases">
        <authorList>
            <person name="Brinkac L.M."/>
            <person name="Daugherty S."/>
            <person name="Dodson R.J."/>
            <person name="Madupu R."/>
            <person name="Brown J.L."/>
            <person name="Bruce D."/>
            <person name="Detter C."/>
            <person name="Munk C."/>
            <person name="Smith L.A."/>
            <person name="Smith T.J."/>
            <person name="White O."/>
            <person name="Brettin T.S."/>
        </authorList>
    </citation>
    <scope>NUCLEOTIDE SEQUENCE [LARGE SCALE GENOMIC DNA]</scope>
    <source>
        <strain evidence="8">Langeland / NCTC 10281 / Type F</strain>
    </source>
</reference>
<evidence type="ECO:0000256" key="4">
    <source>
        <dbReference type="RuleBase" id="RU362073"/>
    </source>
</evidence>
<dbReference type="InterPro" id="IPR001029">
    <property type="entry name" value="Flagellin_N"/>
</dbReference>
<evidence type="ECO:0000256" key="2">
    <source>
        <dbReference type="ARBA" id="ARBA00020110"/>
    </source>
</evidence>
<keyword evidence="7" id="KW-0969">Cilium</keyword>
<evidence type="ECO:0000259" key="6">
    <source>
        <dbReference type="Pfam" id="PF00700"/>
    </source>
</evidence>
<organism evidence="7 8">
    <name type="scientific">Clostridium botulinum (strain Langeland / NCTC 10281 / Type F)</name>
    <dbReference type="NCBI Taxonomy" id="441772"/>
    <lineage>
        <taxon>Bacteria</taxon>
        <taxon>Bacillati</taxon>
        <taxon>Bacillota</taxon>
        <taxon>Clostridia</taxon>
        <taxon>Eubacteriales</taxon>
        <taxon>Clostridiaceae</taxon>
        <taxon>Clostridium</taxon>
    </lineage>
</organism>
<dbReference type="InterPro" id="IPR046358">
    <property type="entry name" value="Flagellin_C"/>
</dbReference>
<dbReference type="GO" id="GO:0005198">
    <property type="term" value="F:structural molecule activity"/>
    <property type="evidence" value="ECO:0007669"/>
    <property type="project" value="UniProtKB-UniRule"/>
</dbReference>
<dbReference type="HOGENOM" id="CLU_011142_2_0_9"/>
<accession>A7GGQ6</accession>
<dbReference type="KEGG" id="cbf:CLI_2733"/>
<keyword evidence="7" id="KW-0282">Flagellum</keyword>
<dbReference type="EMBL" id="CP000728">
    <property type="protein sequence ID" value="ABS41749.1"/>
    <property type="molecule type" value="Genomic_DNA"/>
</dbReference>
<keyword evidence="7" id="KW-0966">Cell projection</keyword>
<dbReference type="PANTHER" id="PTHR42792:SF2">
    <property type="entry name" value="FLAGELLIN"/>
    <property type="match status" value="1"/>
</dbReference>
<name>A7GGQ6_CLOBL</name>
<evidence type="ECO:0000259" key="5">
    <source>
        <dbReference type="Pfam" id="PF00669"/>
    </source>
</evidence>
<dbReference type="Pfam" id="PF00700">
    <property type="entry name" value="Flagellin_C"/>
    <property type="match status" value="1"/>
</dbReference>
<dbReference type="InterPro" id="IPR001492">
    <property type="entry name" value="Flagellin"/>
</dbReference>
<protein>
    <recommendedName>
        <fullName evidence="2 4">Flagellin</fullName>
    </recommendedName>
</protein>
<feature type="domain" description="Flagellin C-terminal" evidence="6">
    <location>
        <begin position="198"/>
        <end position="283"/>
    </location>
</feature>
<dbReference type="GO" id="GO:0005576">
    <property type="term" value="C:extracellular region"/>
    <property type="evidence" value="ECO:0007669"/>
    <property type="project" value="UniProtKB-SubCell"/>
</dbReference>
<dbReference type="PRINTS" id="PR00207">
    <property type="entry name" value="FLAGELLIN"/>
</dbReference>
<dbReference type="GO" id="GO:0009288">
    <property type="term" value="C:bacterial-type flagellum"/>
    <property type="evidence" value="ECO:0007669"/>
    <property type="project" value="UniProtKB-SubCell"/>
</dbReference>
<evidence type="ECO:0000313" key="8">
    <source>
        <dbReference type="Proteomes" id="UP000002410"/>
    </source>
</evidence>
<dbReference type="Pfam" id="PF00669">
    <property type="entry name" value="Flagellin_N"/>
    <property type="match status" value="1"/>
</dbReference>
<sequence>MEVIAMRLSHNLASLNAFRNYSKVLREQSTALDKITSGYKVRRSKDDPNVMAQSEKTKIQIRGLQVASRNAQDGVSMLQAAEGGLESIGNMLMRIKELTIQAANGTNDLDDKEVIQNEINELVAGIETTAKGTEFNGVKLLSQGNKFSDQTNVMTKSVPIGANVGDLEDIPFYNLTTEGLDIKGKINVTDASKLGESLDAVNNAIETVLSVRSEYGSLENRFEECMNNVGEISLKMEGANSELVDADVAEEMMIYAKSDILYQSSLAIMRQTNNFPMDVLKILENVKSK</sequence>